<evidence type="ECO:0000256" key="1">
    <source>
        <dbReference type="SAM" id="Phobius"/>
    </source>
</evidence>
<protein>
    <submittedName>
        <fullName evidence="3">Two pore domain potassium channel family protein</fullName>
    </submittedName>
</protein>
<keyword evidence="3" id="KW-0407">Ion channel</keyword>
<dbReference type="AlphaFoldDB" id="A0A844YL88"/>
<organism evidence="3 4">
    <name type="scientific">Qipengyuania oceanensis</name>
    <dbReference type="NCBI Taxonomy" id="1463597"/>
    <lineage>
        <taxon>Bacteria</taxon>
        <taxon>Pseudomonadati</taxon>
        <taxon>Pseudomonadota</taxon>
        <taxon>Alphaproteobacteria</taxon>
        <taxon>Sphingomonadales</taxon>
        <taxon>Erythrobacteraceae</taxon>
        <taxon>Qipengyuania</taxon>
    </lineage>
</organism>
<dbReference type="SUPFAM" id="SSF81324">
    <property type="entry name" value="Voltage-gated potassium channels"/>
    <property type="match status" value="1"/>
</dbReference>
<reference evidence="3 4" key="1">
    <citation type="submission" date="2019-12" db="EMBL/GenBank/DDBJ databases">
        <title>Genomic-based taxomic classification of the family Erythrobacteraceae.</title>
        <authorList>
            <person name="Xu L."/>
        </authorList>
    </citation>
    <scope>NUCLEOTIDE SEQUENCE [LARGE SCALE GENOMIC DNA]</scope>
    <source>
        <strain evidence="3 4">MCCC 1A09965</strain>
    </source>
</reference>
<keyword evidence="3" id="KW-0406">Ion transport</keyword>
<keyword evidence="3" id="KW-0813">Transport</keyword>
<keyword evidence="1" id="KW-0812">Transmembrane</keyword>
<dbReference type="EMBL" id="WTYN01000003">
    <property type="protein sequence ID" value="MXO63788.1"/>
    <property type="molecule type" value="Genomic_DNA"/>
</dbReference>
<feature type="domain" description="Potassium channel" evidence="2">
    <location>
        <begin position="93"/>
        <end position="164"/>
    </location>
</feature>
<keyword evidence="1" id="KW-0472">Membrane</keyword>
<evidence type="ECO:0000313" key="4">
    <source>
        <dbReference type="Proteomes" id="UP000445582"/>
    </source>
</evidence>
<feature type="transmembrane region" description="Helical" evidence="1">
    <location>
        <begin position="76"/>
        <end position="104"/>
    </location>
</feature>
<keyword evidence="4" id="KW-1185">Reference proteome</keyword>
<proteinExistence type="predicted"/>
<sequence length="181" mass="20092">MTVAIHIDPTLFLLSAKAMPDNDQVIEATFNEQLLIGMGMIAICVIIHGLGLFTIQRGISGDRMQERFESLRALSITGAGFTLIAVFALFLIHFFEIWLFAFLYDYLGALHSFDDALYFSTISYATIGYSDASIHEQWRMVAALEGVLGVILLGWSTAFFVRVLGRLEGDDGARRRDQSSG</sequence>
<keyword evidence="1" id="KW-1133">Transmembrane helix</keyword>
<evidence type="ECO:0000313" key="3">
    <source>
        <dbReference type="EMBL" id="MXO63788.1"/>
    </source>
</evidence>
<evidence type="ECO:0000259" key="2">
    <source>
        <dbReference type="Pfam" id="PF07885"/>
    </source>
</evidence>
<dbReference type="Gene3D" id="1.10.287.70">
    <property type="match status" value="1"/>
</dbReference>
<feature type="transmembrane region" description="Helical" evidence="1">
    <location>
        <begin position="141"/>
        <end position="161"/>
    </location>
</feature>
<feature type="transmembrane region" description="Helical" evidence="1">
    <location>
        <begin position="34"/>
        <end position="55"/>
    </location>
</feature>
<comment type="caution">
    <text evidence="3">The sequence shown here is derived from an EMBL/GenBank/DDBJ whole genome shotgun (WGS) entry which is preliminary data.</text>
</comment>
<dbReference type="InterPro" id="IPR013099">
    <property type="entry name" value="K_chnl_dom"/>
</dbReference>
<name>A0A844YL88_9SPHN</name>
<dbReference type="Proteomes" id="UP000445582">
    <property type="component" value="Unassembled WGS sequence"/>
</dbReference>
<gene>
    <name evidence="3" type="ORF">GRI48_12280</name>
</gene>
<dbReference type="GO" id="GO:0034220">
    <property type="term" value="P:monoatomic ion transmembrane transport"/>
    <property type="evidence" value="ECO:0007669"/>
    <property type="project" value="UniProtKB-KW"/>
</dbReference>
<dbReference type="Pfam" id="PF07885">
    <property type="entry name" value="Ion_trans_2"/>
    <property type="match status" value="1"/>
</dbReference>
<dbReference type="RefSeq" id="WP_160676680.1">
    <property type="nucleotide sequence ID" value="NZ_WTYN01000003.1"/>
</dbReference>
<accession>A0A844YL88</accession>
<dbReference type="OrthoDB" id="2974133at2"/>